<feature type="transmembrane region" description="Helical" evidence="7">
    <location>
        <begin position="170"/>
        <end position="188"/>
    </location>
</feature>
<comment type="subcellular location">
    <subcellularLocation>
        <location evidence="1">Membrane</location>
        <topology evidence="1">Multi-pass membrane protein</topology>
    </subcellularLocation>
</comment>
<feature type="transmembrane region" description="Helical" evidence="7">
    <location>
        <begin position="104"/>
        <end position="123"/>
    </location>
</feature>
<evidence type="ECO:0000256" key="2">
    <source>
        <dbReference type="ARBA" id="ARBA00022448"/>
    </source>
</evidence>
<keyword evidence="11" id="KW-0378">Hydrolase</keyword>
<feature type="chain" id="PRO_5015786780" evidence="8">
    <location>
        <begin position="20"/>
        <end position="1097"/>
    </location>
</feature>
<dbReference type="OrthoDB" id="1826980at2"/>
<dbReference type="EMBL" id="QCYG01000003">
    <property type="protein sequence ID" value="PVA07456.1"/>
    <property type="molecule type" value="Genomic_DNA"/>
</dbReference>
<dbReference type="GO" id="GO:0005886">
    <property type="term" value="C:plasma membrane"/>
    <property type="evidence" value="ECO:0007669"/>
    <property type="project" value="TreeGrafter"/>
</dbReference>
<dbReference type="SUPFAM" id="SSF52540">
    <property type="entry name" value="P-loop containing nucleoside triphosphate hydrolases"/>
    <property type="match status" value="1"/>
</dbReference>
<dbReference type="InterPro" id="IPR027785">
    <property type="entry name" value="UvrD-like_helicase_C"/>
</dbReference>
<dbReference type="Gene3D" id="1.20.1510.10">
    <property type="entry name" value="Cation efflux protein transmembrane domain"/>
    <property type="match status" value="1"/>
</dbReference>
<dbReference type="AlphaFoldDB" id="A0A2T7FZ61"/>
<dbReference type="PANTHER" id="PTHR43840">
    <property type="entry name" value="MITOCHONDRIAL METAL TRANSPORTER 1-RELATED"/>
    <property type="match status" value="1"/>
</dbReference>
<evidence type="ECO:0000256" key="8">
    <source>
        <dbReference type="SAM" id="SignalP"/>
    </source>
</evidence>
<dbReference type="InterPro" id="IPR058533">
    <property type="entry name" value="Cation_efflux_TM"/>
</dbReference>
<dbReference type="Pfam" id="PF13245">
    <property type="entry name" value="AAA_19"/>
    <property type="match status" value="1"/>
</dbReference>
<dbReference type="GO" id="GO:0006882">
    <property type="term" value="P:intracellular zinc ion homeostasis"/>
    <property type="evidence" value="ECO:0007669"/>
    <property type="project" value="TreeGrafter"/>
</dbReference>
<dbReference type="InterPro" id="IPR002524">
    <property type="entry name" value="Cation_efflux"/>
</dbReference>
<sequence>MASVGVAGILVLAKLWAFAATGSLAIAASAADSALDLLVSATAFMAILYAARPPDADHAFGHSSAEDLAALAQAVAIAVAGAGIGFAAVDRIAGSAPPTLHAEGAGLVVMGLSIVLTLGLVLFQRRVARLTDNRIVAADSLHYLGDLIPNLGAIVSLVAAQQFGLVSVDTLVAFLAAGFMIVGASDLITDTKNIALRLGVSAAHKAAFSFLDREKPVGMGEFLSDRKVRNLQNRWARHPEGIRVLARGALSRLSLPAGTIEKILLHRNNHGLPHDVGEIIENPYILSEAFIGDDPADRIPWSAVDRAMLPSPDLGPRGAEELEIDDERRLRALMVDCLLREGVHSFLPVSELVKRANFRLARLPDWKRHQLNEHFFDVGADYLDEALTLRADENETVVYLSSVYQDERAVEKALAGLADREEMTLRRAISSDTWRRWLYREDSSLARKATEKYGSAVKEQEEIAARLLRQPLSVLAGTAGTGKTSVIQAIVRAVKSTDGDGTSIRILTPTGKAGDRVRELLREAKVPAQVDTIHSALASNGWLADNLTFHRRGGKKLDVGTLIVDETSMLDLELAAAFARMVDWDTVQRLVLVGDEGQLPPVGRGRVFADVIRWLEGERPEAIGRLQQNLRQLLNQIEGRGTAVLEVAGMFRANPAWHKMSTEQNGPDDTGATTLAQKDMLERLHAGGEIDTDLAVEFWSKPEELPALLINRLEQRMALKTGLKVDEEKPYLLWKDAFSKGPAAFQILTPHRGGSHGVENLNQACQRRRNASTIERLGVVDGLTLGDKVIQVRNRTRSNPLSAYDWNLRKVQDVEVFNGEIGMVKPSGMDAKGLAARMRSGRGKRLSRFAVEFARKPGLDVGYGKDIQRSDGRWGTVSASENLELGYAITVHKAQGSEFDETIIVLPQAESPLAMELVYTALTRATGHCTLLLKDDISSLLKARRRENAQVPSISSWLFQRNKADPLLRDRSWYEEGRIHKALSGDMVRSKSEVIIANLLHEKDVRFAYESPLVAKDGSMHLPDFTITSGGKTTFWEHLGMLDKANYVERWERKRLWYDQWFPGQLVTTKEGPDLSEDSAKLISNLVERKISAQSRL</sequence>
<keyword evidence="12" id="KW-1185">Reference proteome</keyword>
<evidence type="ECO:0000256" key="6">
    <source>
        <dbReference type="ARBA" id="ARBA00023136"/>
    </source>
</evidence>
<reference evidence="11 12" key="1">
    <citation type="submission" date="2018-04" db="EMBL/GenBank/DDBJ databases">
        <title>Pelagivirga bohaiensis gen. nov., sp. nov., a bacterium isolated from the Bohai Sea.</title>
        <authorList>
            <person name="Ji X."/>
        </authorList>
    </citation>
    <scope>NUCLEOTIDE SEQUENCE [LARGE SCALE GENOMIC DNA]</scope>
    <source>
        <strain evidence="11 12">BH-SD16</strain>
    </source>
</reference>
<dbReference type="InterPro" id="IPR027469">
    <property type="entry name" value="Cation_efflux_TMD_sf"/>
</dbReference>
<organism evidence="11 12">
    <name type="scientific">Thalassorhabdomicrobium marinisediminis</name>
    <dbReference type="NCBI Taxonomy" id="2170577"/>
    <lineage>
        <taxon>Bacteria</taxon>
        <taxon>Pseudomonadati</taxon>
        <taxon>Pseudomonadota</taxon>
        <taxon>Alphaproteobacteria</taxon>
        <taxon>Rhodobacterales</taxon>
        <taxon>Paracoccaceae</taxon>
        <taxon>Thalassorhabdomicrobium</taxon>
    </lineage>
</organism>
<evidence type="ECO:0000256" key="7">
    <source>
        <dbReference type="SAM" id="Phobius"/>
    </source>
</evidence>
<keyword evidence="3" id="KW-1003">Cell membrane</keyword>
<comment type="caution">
    <text evidence="11">The sequence shown here is derived from an EMBL/GenBank/DDBJ whole genome shotgun (WGS) entry which is preliminary data.</text>
</comment>
<dbReference type="Pfam" id="PF01545">
    <property type="entry name" value="Cation_efflux"/>
    <property type="match status" value="1"/>
</dbReference>
<dbReference type="CDD" id="cd17933">
    <property type="entry name" value="DEXSc_RecD-like"/>
    <property type="match status" value="1"/>
</dbReference>
<proteinExistence type="predicted"/>
<dbReference type="PANTHER" id="PTHR43840:SF41">
    <property type="entry name" value="CATION-EFFLUX PUMP FIEF"/>
    <property type="match status" value="1"/>
</dbReference>
<dbReference type="NCBIfam" id="TIGR01297">
    <property type="entry name" value="CDF"/>
    <property type="match status" value="1"/>
</dbReference>
<protein>
    <submittedName>
        <fullName evidence="11">Exonuclease</fullName>
    </submittedName>
</protein>
<evidence type="ECO:0000259" key="10">
    <source>
        <dbReference type="Pfam" id="PF13538"/>
    </source>
</evidence>
<feature type="signal peptide" evidence="8">
    <location>
        <begin position="1"/>
        <end position="19"/>
    </location>
</feature>
<feature type="transmembrane region" description="Helical" evidence="7">
    <location>
        <begin position="37"/>
        <end position="56"/>
    </location>
</feature>
<dbReference type="GO" id="GO:0015341">
    <property type="term" value="F:zinc efflux antiporter activity"/>
    <property type="evidence" value="ECO:0007669"/>
    <property type="project" value="TreeGrafter"/>
</dbReference>
<dbReference type="InterPro" id="IPR027417">
    <property type="entry name" value="P-loop_NTPase"/>
</dbReference>
<dbReference type="Gene3D" id="3.40.50.300">
    <property type="entry name" value="P-loop containing nucleotide triphosphate hydrolases"/>
    <property type="match status" value="2"/>
</dbReference>
<keyword evidence="11" id="KW-0540">Nuclease</keyword>
<dbReference type="InterPro" id="IPR050291">
    <property type="entry name" value="CDF_Transporter"/>
</dbReference>
<dbReference type="SUPFAM" id="SSF161111">
    <property type="entry name" value="Cation efflux protein transmembrane domain-like"/>
    <property type="match status" value="1"/>
</dbReference>
<name>A0A2T7FZ61_9RHOB</name>
<keyword evidence="4 7" id="KW-0812">Transmembrane</keyword>
<keyword evidence="2" id="KW-0813">Transport</keyword>
<evidence type="ECO:0000313" key="11">
    <source>
        <dbReference type="EMBL" id="PVA07456.1"/>
    </source>
</evidence>
<keyword evidence="11" id="KW-0269">Exonuclease</keyword>
<dbReference type="GO" id="GO:0004527">
    <property type="term" value="F:exonuclease activity"/>
    <property type="evidence" value="ECO:0007669"/>
    <property type="project" value="UniProtKB-KW"/>
</dbReference>
<keyword evidence="5 7" id="KW-1133">Transmembrane helix</keyword>
<dbReference type="CDD" id="cd18809">
    <property type="entry name" value="SF1_C_RecD"/>
    <property type="match status" value="1"/>
</dbReference>
<gene>
    <name evidence="11" type="ORF">DC363_06370</name>
</gene>
<feature type="domain" description="UvrD-like helicase C-terminal" evidence="10">
    <location>
        <begin position="886"/>
        <end position="931"/>
    </location>
</feature>
<dbReference type="Proteomes" id="UP000244817">
    <property type="component" value="Unassembled WGS sequence"/>
</dbReference>
<accession>A0A2T7FZ61</accession>
<evidence type="ECO:0000256" key="4">
    <source>
        <dbReference type="ARBA" id="ARBA00022692"/>
    </source>
</evidence>
<evidence type="ECO:0000256" key="5">
    <source>
        <dbReference type="ARBA" id="ARBA00022989"/>
    </source>
</evidence>
<keyword evidence="8" id="KW-0732">Signal</keyword>
<dbReference type="Gene3D" id="2.30.30.940">
    <property type="match status" value="1"/>
</dbReference>
<feature type="domain" description="Cation efflux protein transmembrane" evidence="9">
    <location>
        <begin position="2"/>
        <end position="191"/>
    </location>
</feature>
<dbReference type="Pfam" id="PF13538">
    <property type="entry name" value="UvrD_C_2"/>
    <property type="match status" value="1"/>
</dbReference>
<dbReference type="GO" id="GO:0015086">
    <property type="term" value="F:cadmium ion transmembrane transporter activity"/>
    <property type="evidence" value="ECO:0007669"/>
    <property type="project" value="TreeGrafter"/>
</dbReference>
<keyword evidence="6 7" id="KW-0472">Membrane</keyword>
<evidence type="ECO:0000259" key="9">
    <source>
        <dbReference type="Pfam" id="PF01545"/>
    </source>
</evidence>
<evidence type="ECO:0000313" key="12">
    <source>
        <dbReference type="Proteomes" id="UP000244817"/>
    </source>
</evidence>
<dbReference type="GO" id="GO:0015093">
    <property type="term" value="F:ferrous iron transmembrane transporter activity"/>
    <property type="evidence" value="ECO:0007669"/>
    <property type="project" value="TreeGrafter"/>
</dbReference>
<evidence type="ECO:0000256" key="1">
    <source>
        <dbReference type="ARBA" id="ARBA00004141"/>
    </source>
</evidence>
<evidence type="ECO:0000256" key="3">
    <source>
        <dbReference type="ARBA" id="ARBA00022475"/>
    </source>
</evidence>
<feature type="transmembrane region" description="Helical" evidence="7">
    <location>
        <begin position="68"/>
        <end position="89"/>
    </location>
</feature>